<protein>
    <submittedName>
        <fullName evidence="2">Uncharacterized protein</fullName>
    </submittedName>
</protein>
<proteinExistence type="predicted"/>
<feature type="transmembrane region" description="Helical" evidence="1">
    <location>
        <begin position="148"/>
        <end position="165"/>
    </location>
</feature>
<gene>
    <name evidence="2" type="ORF">BLA27_15195</name>
</gene>
<comment type="caution">
    <text evidence="2">The sequence shown here is derived from an EMBL/GenBank/DDBJ whole genome shotgun (WGS) entry which is preliminary data.</text>
</comment>
<dbReference type="Proteomes" id="UP000182985">
    <property type="component" value="Unassembled WGS sequence"/>
</dbReference>
<dbReference type="EMBL" id="MOEC01000014">
    <property type="protein sequence ID" value="OIS92772.1"/>
    <property type="molecule type" value="Genomic_DNA"/>
</dbReference>
<feature type="transmembrane region" description="Helical" evidence="1">
    <location>
        <begin position="38"/>
        <end position="59"/>
    </location>
</feature>
<accession>A0A1J6HIR0</accession>
<dbReference type="AlphaFoldDB" id="A0A1J6HIR0"/>
<name>A0A1J6HIR0_9HYPH</name>
<keyword evidence="3" id="KW-1185">Reference proteome</keyword>
<keyword evidence="1" id="KW-0812">Transmembrane</keyword>
<evidence type="ECO:0000313" key="2">
    <source>
        <dbReference type="EMBL" id="OIS92772.1"/>
    </source>
</evidence>
<sequence>MEKSSFMRVLGIFAIAIGGLAAFSLVGAILVFGMQAVIFVDGFASILLLVICSAVFWFAKIDWRRPEAAAIVVSFMSFVGMCVDSRGNPIYNLPLAWIFGSQGSQVKVNEIVSHGGGSTGVNYDFQIVSLHGAIEHSISGWLVMPMRFVEYLIVLSIAVTIITIIRNHSGRNWLPDNASD</sequence>
<organism evidence="2 3">
    <name type="scientific">Brucella cytisi</name>
    <dbReference type="NCBI Taxonomy" id="407152"/>
    <lineage>
        <taxon>Bacteria</taxon>
        <taxon>Pseudomonadati</taxon>
        <taxon>Pseudomonadota</taxon>
        <taxon>Alphaproteobacteria</taxon>
        <taxon>Hyphomicrobiales</taxon>
        <taxon>Brucellaceae</taxon>
        <taxon>Brucella/Ochrobactrum group</taxon>
        <taxon>Brucella</taxon>
    </lineage>
</organism>
<evidence type="ECO:0000313" key="3">
    <source>
        <dbReference type="Proteomes" id="UP000182985"/>
    </source>
</evidence>
<keyword evidence="1" id="KW-0472">Membrane</keyword>
<keyword evidence="1" id="KW-1133">Transmembrane helix</keyword>
<feature type="transmembrane region" description="Helical" evidence="1">
    <location>
        <begin position="12"/>
        <end position="32"/>
    </location>
</feature>
<reference evidence="2 3" key="1">
    <citation type="submission" date="2016-10" db="EMBL/GenBank/DDBJ databases">
        <title>The Draft Genome Sequence of the Potato Rhizosphere Bacteria Ochrobactrum sp. IPA7.2.</title>
        <authorList>
            <person name="Gogoleva N.E."/>
            <person name="Khlopko Y.A."/>
            <person name="Burygin G.L."/>
            <person name="Plotnikov A.O."/>
        </authorList>
    </citation>
    <scope>NUCLEOTIDE SEQUENCE [LARGE SCALE GENOMIC DNA]</scope>
    <source>
        <strain evidence="2 3">IPA7.2</strain>
    </source>
</reference>
<evidence type="ECO:0000256" key="1">
    <source>
        <dbReference type="SAM" id="Phobius"/>
    </source>
</evidence>
<dbReference type="OrthoDB" id="2080025at2"/>